<feature type="transmembrane region" description="Helical" evidence="1">
    <location>
        <begin position="328"/>
        <end position="349"/>
    </location>
</feature>
<feature type="transmembrane region" description="Helical" evidence="1">
    <location>
        <begin position="271"/>
        <end position="293"/>
    </location>
</feature>
<comment type="caution">
    <text evidence="3">The sequence shown here is derived from an EMBL/GenBank/DDBJ whole genome shotgun (WGS) entry which is preliminary data.</text>
</comment>
<feature type="transmembrane region" description="Helical" evidence="1">
    <location>
        <begin position="101"/>
        <end position="122"/>
    </location>
</feature>
<name>A0A940DEP1_9PROT</name>
<dbReference type="EMBL" id="JADINE010000023">
    <property type="protein sequence ID" value="MBO8407109.1"/>
    <property type="molecule type" value="Genomic_DNA"/>
</dbReference>
<feature type="signal peptide" evidence="2">
    <location>
        <begin position="1"/>
        <end position="27"/>
    </location>
</feature>
<evidence type="ECO:0000256" key="2">
    <source>
        <dbReference type="SAM" id="SignalP"/>
    </source>
</evidence>
<keyword evidence="1" id="KW-1133">Transmembrane helix</keyword>
<evidence type="ECO:0000313" key="3">
    <source>
        <dbReference type="EMBL" id="MBO8407109.1"/>
    </source>
</evidence>
<organism evidence="3 4">
    <name type="scientific">Candidatus Enterousia excrementavium</name>
    <dbReference type="NCBI Taxonomy" id="2840789"/>
    <lineage>
        <taxon>Bacteria</taxon>
        <taxon>Pseudomonadati</taxon>
        <taxon>Pseudomonadota</taxon>
        <taxon>Alphaproteobacteria</taxon>
        <taxon>Candidatus Enterousia</taxon>
    </lineage>
</organism>
<reference evidence="3" key="2">
    <citation type="journal article" date="2021" name="PeerJ">
        <title>Extensive microbial diversity within the chicken gut microbiome revealed by metagenomics and culture.</title>
        <authorList>
            <person name="Gilroy R."/>
            <person name="Ravi A."/>
            <person name="Getino M."/>
            <person name="Pursley I."/>
            <person name="Horton D.L."/>
            <person name="Alikhan N.F."/>
            <person name="Baker D."/>
            <person name="Gharbi K."/>
            <person name="Hall N."/>
            <person name="Watson M."/>
            <person name="Adriaenssens E.M."/>
            <person name="Foster-Nyarko E."/>
            <person name="Jarju S."/>
            <person name="Secka A."/>
            <person name="Antonio M."/>
            <person name="Oren A."/>
            <person name="Chaudhuri R.R."/>
            <person name="La Ragione R."/>
            <person name="Hildebrand F."/>
            <person name="Pallen M.J."/>
        </authorList>
    </citation>
    <scope>NUCLEOTIDE SEQUENCE</scope>
    <source>
        <strain evidence="3">B1-16210</strain>
    </source>
</reference>
<keyword evidence="2" id="KW-0732">Signal</keyword>
<keyword evidence="1" id="KW-0472">Membrane</keyword>
<sequence>MKYLTRIFAKLIIIAMAWMIVVPNAFAATNVPMTGIGDYGDWMTQENMEEFYTMLGTDITEFAPKEQTETTENLPVPAEAKVGLALMNGMSAIANILDSSLVRFAIIFMIIAYVFWVMFEAYNMMVKGTSAMDLGVNLVKKGAVIAIWSFILMFGPAQLFMWIMGPIVSVASYLSDLILNAVTMTVGLEIPDTCGAIHAYTAANLTDSALLNANAAADLMCLPTRLSGFFWTTISAGWQWVGAGIGHSAFTTFVGAVFIVMFVYAGFKFALMGLGVIVDLFLSVIMLPFTAIAETLNNTSYKGIVGDIFNGFLGLFQAESLSKQITRFINAAIYFVTLSVVIAVCAALLSGVVTTDLAAKVPTLENAGFIPTLLTGALVLYLATHAGKIAEDFGGKIDNSFGKQVSADISKLWKITSSKGKEMIKKIRKKD</sequence>
<feature type="transmembrane region" description="Helical" evidence="1">
    <location>
        <begin position="240"/>
        <end position="264"/>
    </location>
</feature>
<feature type="transmembrane region" description="Helical" evidence="1">
    <location>
        <begin position="143"/>
        <end position="164"/>
    </location>
</feature>
<feature type="chain" id="PRO_5036968433" evidence="2">
    <location>
        <begin position="28"/>
        <end position="431"/>
    </location>
</feature>
<protein>
    <submittedName>
        <fullName evidence="3">Uncharacterized protein</fullName>
    </submittedName>
</protein>
<dbReference type="Proteomes" id="UP000721442">
    <property type="component" value="Unassembled WGS sequence"/>
</dbReference>
<proteinExistence type="predicted"/>
<accession>A0A940DEP1</accession>
<evidence type="ECO:0000256" key="1">
    <source>
        <dbReference type="SAM" id="Phobius"/>
    </source>
</evidence>
<reference evidence="3" key="1">
    <citation type="submission" date="2020-10" db="EMBL/GenBank/DDBJ databases">
        <authorList>
            <person name="Gilroy R."/>
        </authorList>
    </citation>
    <scope>NUCLEOTIDE SEQUENCE</scope>
    <source>
        <strain evidence="3">B1-16210</strain>
    </source>
</reference>
<evidence type="ECO:0000313" key="4">
    <source>
        <dbReference type="Proteomes" id="UP000721442"/>
    </source>
</evidence>
<dbReference type="AlphaFoldDB" id="A0A940DEP1"/>
<keyword evidence="1" id="KW-0812">Transmembrane</keyword>
<gene>
    <name evidence="3" type="ORF">IAC77_01450</name>
</gene>